<feature type="binding site" evidence="9">
    <location>
        <begin position="14"/>
        <end position="21"/>
    </location>
    <ligand>
        <name>ATP</name>
        <dbReference type="ChEBI" id="CHEBI:30616"/>
    </ligand>
</feature>
<dbReference type="SMART" id="SM00072">
    <property type="entry name" value="GuKc"/>
    <property type="match status" value="1"/>
</dbReference>
<dbReference type="Gene3D" id="3.40.50.300">
    <property type="entry name" value="P-loop containing nucleotide triphosphate hydrolases"/>
    <property type="match status" value="1"/>
</dbReference>
<dbReference type="Pfam" id="PF00625">
    <property type="entry name" value="Guanylate_kin"/>
    <property type="match status" value="1"/>
</dbReference>
<dbReference type="EMBL" id="RBIE01000002">
    <property type="protein sequence ID" value="RKQ61747.1"/>
    <property type="molecule type" value="Genomic_DNA"/>
</dbReference>
<protein>
    <recommendedName>
        <fullName evidence="3 9">Guanylate kinase</fullName>
        <ecNumber evidence="2 9">2.7.4.8</ecNumber>
    </recommendedName>
    <alternativeName>
        <fullName evidence="8 9">GMP kinase</fullName>
    </alternativeName>
</protein>
<gene>
    <name evidence="9" type="primary">gmk</name>
    <name evidence="11" type="ORF">C7457_1194</name>
</gene>
<dbReference type="NCBIfam" id="TIGR03263">
    <property type="entry name" value="guanyl_kin"/>
    <property type="match status" value="1"/>
</dbReference>
<keyword evidence="4 9" id="KW-0808">Transferase</keyword>
<evidence type="ECO:0000313" key="12">
    <source>
        <dbReference type="Proteomes" id="UP000280881"/>
    </source>
</evidence>
<dbReference type="GO" id="GO:0004385">
    <property type="term" value="F:GMP kinase activity"/>
    <property type="evidence" value="ECO:0007669"/>
    <property type="project" value="UniProtKB-UniRule"/>
</dbReference>
<evidence type="ECO:0000256" key="2">
    <source>
        <dbReference type="ARBA" id="ARBA00012961"/>
    </source>
</evidence>
<dbReference type="GO" id="GO:0005524">
    <property type="term" value="F:ATP binding"/>
    <property type="evidence" value="ECO:0007669"/>
    <property type="project" value="UniProtKB-UniRule"/>
</dbReference>
<dbReference type="PANTHER" id="PTHR23117:SF13">
    <property type="entry name" value="GUANYLATE KINASE"/>
    <property type="match status" value="1"/>
</dbReference>
<dbReference type="EC" id="2.7.4.8" evidence="2 9"/>
<keyword evidence="6 9" id="KW-0418">Kinase</keyword>
<comment type="similarity">
    <text evidence="1 9">Belongs to the guanylate kinase family.</text>
</comment>
<dbReference type="SUPFAM" id="SSF52540">
    <property type="entry name" value="P-loop containing nucleoside triphosphate hydrolases"/>
    <property type="match status" value="1"/>
</dbReference>
<dbReference type="InterPro" id="IPR017665">
    <property type="entry name" value="Guanylate_kinase"/>
</dbReference>
<dbReference type="Gene3D" id="3.30.63.10">
    <property type="entry name" value="Guanylate Kinase phosphate binding domain"/>
    <property type="match status" value="1"/>
</dbReference>
<comment type="catalytic activity">
    <reaction evidence="9">
        <text>GMP + ATP = GDP + ADP</text>
        <dbReference type="Rhea" id="RHEA:20780"/>
        <dbReference type="ChEBI" id="CHEBI:30616"/>
        <dbReference type="ChEBI" id="CHEBI:58115"/>
        <dbReference type="ChEBI" id="CHEBI:58189"/>
        <dbReference type="ChEBI" id="CHEBI:456216"/>
        <dbReference type="EC" id="2.7.4.8"/>
    </reaction>
</comment>
<evidence type="ECO:0000259" key="10">
    <source>
        <dbReference type="PROSITE" id="PS50052"/>
    </source>
</evidence>
<dbReference type="PROSITE" id="PS50052">
    <property type="entry name" value="GUANYLATE_KINASE_2"/>
    <property type="match status" value="1"/>
</dbReference>
<comment type="function">
    <text evidence="9">Essential for recycling GMP and indirectly, cGMP.</text>
</comment>
<dbReference type="InterPro" id="IPR020590">
    <property type="entry name" value="Guanylate_kinase_CS"/>
</dbReference>
<dbReference type="PANTHER" id="PTHR23117">
    <property type="entry name" value="GUANYLATE KINASE-RELATED"/>
    <property type="match status" value="1"/>
</dbReference>
<evidence type="ECO:0000256" key="9">
    <source>
        <dbReference type="HAMAP-Rule" id="MF_00328"/>
    </source>
</evidence>
<evidence type="ECO:0000256" key="1">
    <source>
        <dbReference type="ARBA" id="ARBA00005790"/>
    </source>
</evidence>
<dbReference type="FunFam" id="3.40.50.300:FF:000776">
    <property type="entry name" value="Guanylate kinase 2"/>
    <property type="match status" value="1"/>
</dbReference>
<evidence type="ECO:0000256" key="3">
    <source>
        <dbReference type="ARBA" id="ARBA00016296"/>
    </source>
</evidence>
<dbReference type="RefSeq" id="WP_121171053.1">
    <property type="nucleotide sequence ID" value="NZ_RBIE01000002.1"/>
</dbReference>
<dbReference type="GO" id="GO:0005829">
    <property type="term" value="C:cytosol"/>
    <property type="evidence" value="ECO:0007669"/>
    <property type="project" value="TreeGrafter"/>
</dbReference>
<dbReference type="OrthoDB" id="9808150at2"/>
<dbReference type="InterPro" id="IPR008145">
    <property type="entry name" value="GK/Ca_channel_bsu"/>
</dbReference>
<proteinExistence type="inferred from homology"/>
<evidence type="ECO:0000256" key="6">
    <source>
        <dbReference type="ARBA" id="ARBA00022777"/>
    </source>
</evidence>
<dbReference type="Proteomes" id="UP000280881">
    <property type="component" value="Unassembled WGS sequence"/>
</dbReference>
<dbReference type="AlphaFoldDB" id="A0A420W6U4"/>
<feature type="domain" description="Guanylate kinase-like" evidence="10">
    <location>
        <begin position="7"/>
        <end position="185"/>
    </location>
</feature>
<sequence length="226" mass="26074">MLSRERGLLIVISAPSGTGKTTLTRMLLKEFPNIEFSISFTTRKPRPGEVNGKDYWFISREEFLKRIEEGDFLEWAEVYGNLYGTSKSQVLKALNEGKDVLLDIDTQGALQVKKNFPEAVLIFILPPSLEELERRLRNRGTDPEEVIEKRLKVAREEIKRAKFYDYIVVNDVLEVAYNKLKSIISAEKCKTKRFLKNLEFHIKDEEIVKLLKGGKNGQEDTFRADS</sequence>
<keyword evidence="5 9" id="KW-0547">Nucleotide-binding</keyword>
<name>A0A420W6U4_9BACT</name>
<keyword evidence="9" id="KW-0963">Cytoplasm</keyword>
<comment type="subcellular location">
    <subcellularLocation>
        <location evidence="9">Cytoplasm</location>
    </subcellularLocation>
</comment>
<dbReference type="InterPro" id="IPR027417">
    <property type="entry name" value="P-loop_NTPase"/>
</dbReference>
<evidence type="ECO:0000256" key="5">
    <source>
        <dbReference type="ARBA" id="ARBA00022741"/>
    </source>
</evidence>
<evidence type="ECO:0000313" key="11">
    <source>
        <dbReference type="EMBL" id="RKQ61747.1"/>
    </source>
</evidence>
<dbReference type="HAMAP" id="MF_00328">
    <property type="entry name" value="Guanylate_kinase"/>
    <property type="match status" value="1"/>
</dbReference>
<dbReference type="FunFam" id="3.30.63.10:FF:000002">
    <property type="entry name" value="Guanylate kinase 1"/>
    <property type="match status" value="1"/>
</dbReference>
<evidence type="ECO:0000256" key="7">
    <source>
        <dbReference type="ARBA" id="ARBA00022840"/>
    </source>
</evidence>
<keyword evidence="7 9" id="KW-0067">ATP-binding</keyword>
<keyword evidence="12" id="KW-1185">Reference proteome</keyword>
<dbReference type="CDD" id="cd00071">
    <property type="entry name" value="GMPK"/>
    <property type="match status" value="1"/>
</dbReference>
<organism evidence="11 12">
    <name type="scientific">Thermovibrio guaymasensis</name>
    <dbReference type="NCBI Taxonomy" id="240167"/>
    <lineage>
        <taxon>Bacteria</taxon>
        <taxon>Pseudomonadati</taxon>
        <taxon>Aquificota</taxon>
        <taxon>Aquificia</taxon>
        <taxon>Desulfurobacteriales</taxon>
        <taxon>Desulfurobacteriaceae</taxon>
        <taxon>Thermovibrio</taxon>
    </lineage>
</organism>
<reference evidence="11 12" key="1">
    <citation type="submission" date="2018-10" db="EMBL/GenBank/DDBJ databases">
        <title>Genomic Encyclopedia of Type Strains, Phase IV (KMG-IV): sequencing the most valuable type-strain genomes for metagenomic binning, comparative biology and taxonomic classification.</title>
        <authorList>
            <person name="Goeker M."/>
        </authorList>
    </citation>
    <scope>NUCLEOTIDE SEQUENCE [LARGE SCALE GENOMIC DNA]</scope>
    <source>
        <strain evidence="11 12">DSM 15521</strain>
    </source>
</reference>
<dbReference type="PROSITE" id="PS00856">
    <property type="entry name" value="GUANYLATE_KINASE_1"/>
    <property type="match status" value="1"/>
</dbReference>
<accession>A0A420W6U4</accession>
<comment type="caution">
    <text evidence="11">The sequence shown here is derived from an EMBL/GenBank/DDBJ whole genome shotgun (WGS) entry which is preliminary data.</text>
</comment>
<dbReference type="InterPro" id="IPR008144">
    <property type="entry name" value="Guanylate_kin-like_dom"/>
</dbReference>
<evidence type="ECO:0000256" key="4">
    <source>
        <dbReference type="ARBA" id="ARBA00022679"/>
    </source>
</evidence>
<evidence type="ECO:0000256" key="8">
    <source>
        <dbReference type="ARBA" id="ARBA00030128"/>
    </source>
</evidence>